<protein>
    <submittedName>
        <fullName evidence="2">Sine oculis-binding</fullName>
    </submittedName>
</protein>
<gene>
    <name evidence="2" type="primary">Sobp_1</name>
    <name evidence="2" type="ORF">CEXT_364631</name>
</gene>
<dbReference type="Proteomes" id="UP001054945">
    <property type="component" value="Unassembled WGS sequence"/>
</dbReference>
<evidence type="ECO:0000313" key="3">
    <source>
        <dbReference type="Proteomes" id="UP001054945"/>
    </source>
</evidence>
<organism evidence="2 3">
    <name type="scientific">Caerostris extrusa</name>
    <name type="common">Bark spider</name>
    <name type="synonym">Caerostris bankana</name>
    <dbReference type="NCBI Taxonomy" id="172846"/>
    <lineage>
        <taxon>Eukaryota</taxon>
        <taxon>Metazoa</taxon>
        <taxon>Ecdysozoa</taxon>
        <taxon>Arthropoda</taxon>
        <taxon>Chelicerata</taxon>
        <taxon>Arachnida</taxon>
        <taxon>Araneae</taxon>
        <taxon>Araneomorphae</taxon>
        <taxon>Entelegynae</taxon>
        <taxon>Araneoidea</taxon>
        <taxon>Araneidae</taxon>
        <taxon>Caerostris</taxon>
    </lineage>
</organism>
<feature type="compositionally biased region" description="Basic and acidic residues" evidence="1">
    <location>
        <begin position="24"/>
        <end position="38"/>
    </location>
</feature>
<feature type="compositionally biased region" description="Basic and acidic residues" evidence="1">
    <location>
        <begin position="83"/>
        <end position="100"/>
    </location>
</feature>
<dbReference type="AlphaFoldDB" id="A0AAV4VEQ7"/>
<feature type="region of interest" description="Disordered" evidence="1">
    <location>
        <begin position="18"/>
        <end position="100"/>
    </location>
</feature>
<name>A0AAV4VEQ7_CAEEX</name>
<comment type="caution">
    <text evidence="2">The sequence shown here is derived from an EMBL/GenBank/DDBJ whole genome shotgun (WGS) entry which is preliminary data.</text>
</comment>
<sequence length="245" mass="27729">MVPFPIVLPVPLPIPIPIPIPPDIMEKYSKAKETEKHSTSQPKSDNGKCDQLSHHKRKNSSEYSKQKKKRKSSVNATNTSDHVNSEVDIHERNNQTEKHYNSTAENLCYRLSETPTTAVLTQPPTTSKVLRSELDLESRSYSPVSEAMSSNEDEYSERTRIKNGELDDFSNINFSSFNLNLMRSSPLLLSQTAERHLQIGTNENLENCNSQSPTNLSVKDKHSFMSSSAVNFKKKHLHDQLSLMT</sequence>
<dbReference type="EMBL" id="BPLR01014306">
    <property type="protein sequence ID" value="GIY67965.1"/>
    <property type="molecule type" value="Genomic_DNA"/>
</dbReference>
<keyword evidence="3" id="KW-1185">Reference proteome</keyword>
<accession>A0AAV4VEQ7</accession>
<proteinExistence type="predicted"/>
<evidence type="ECO:0000313" key="2">
    <source>
        <dbReference type="EMBL" id="GIY67965.1"/>
    </source>
</evidence>
<feature type="compositionally biased region" description="Polar residues" evidence="1">
    <location>
        <begin position="73"/>
        <end position="82"/>
    </location>
</feature>
<evidence type="ECO:0000256" key="1">
    <source>
        <dbReference type="SAM" id="MobiDB-lite"/>
    </source>
</evidence>
<reference evidence="2 3" key="1">
    <citation type="submission" date="2021-06" db="EMBL/GenBank/DDBJ databases">
        <title>Caerostris extrusa draft genome.</title>
        <authorList>
            <person name="Kono N."/>
            <person name="Arakawa K."/>
        </authorList>
    </citation>
    <scope>NUCLEOTIDE SEQUENCE [LARGE SCALE GENOMIC DNA]</scope>
</reference>